<evidence type="ECO:0000313" key="2">
    <source>
        <dbReference type="Proteomes" id="UP000198885"/>
    </source>
</evidence>
<reference evidence="1 2" key="1">
    <citation type="submission" date="2016-10" db="EMBL/GenBank/DDBJ databases">
        <authorList>
            <person name="de Groot N.N."/>
        </authorList>
    </citation>
    <scope>NUCLEOTIDE SEQUENCE [LARGE SCALE GENOMIC DNA]</scope>
    <source>
        <strain evidence="1 2">DSM 23042</strain>
    </source>
</reference>
<sequence length="51" mass="5194">MKAFVTAAGIVAVGAVLTYFALGAFAQPTALRYGDESVILLDHDIGMGGGH</sequence>
<dbReference type="STRING" id="641238.SAMN04490244_102408"/>
<gene>
    <name evidence="1" type="ORF">SAMN04490244_102408</name>
</gene>
<name>A0A1H9RQN4_9RHOB</name>
<evidence type="ECO:0000313" key="1">
    <source>
        <dbReference type="EMBL" id="SER75016.1"/>
    </source>
</evidence>
<accession>A0A1H9RQN4</accession>
<proteinExistence type="predicted"/>
<dbReference type="AlphaFoldDB" id="A0A1H9RQN4"/>
<organism evidence="1 2">
    <name type="scientific">Tranquillimonas rosea</name>
    <dbReference type="NCBI Taxonomy" id="641238"/>
    <lineage>
        <taxon>Bacteria</taxon>
        <taxon>Pseudomonadati</taxon>
        <taxon>Pseudomonadota</taxon>
        <taxon>Alphaproteobacteria</taxon>
        <taxon>Rhodobacterales</taxon>
        <taxon>Roseobacteraceae</taxon>
        <taxon>Tranquillimonas</taxon>
    </lineage>
</organism>
<dbReference type="EMBL" id="FOGU01000002">
    <property type="protein sequence ID" value="SER75016.1"/>
    <property type="molecule type" value="Genomic_DNA"/>
</dbReference>
<dbReference type="RefSeq" id="WP_177190384.1">
    <property type="nucleotide sequence ID" value="NZ_CBDDGO010000004.1"/>
</dbReference>
<dbReference type="Proteomes" id="UP000198885">
    <property type="component" value="Unassembled WGS sequence"/>
</dbReference>
<protein>
    <submittedName>
        <fullName evidence="1">Uncharacterized protein</fullName>
    </submittedName>
</protein>
<keyword evidence="2" id="KW-1185">Reference proteome</keyword>